<reference evidence="1" key="1">
    <citation type="submission" date="2015-07" db="EMBL/GenBank/DDBJ databases">
        <title>Transcriptome Assembly of Anthurium amnicola.</title>
        <authorList>
            <person name="Suzuki J."/>
        </authorList>
    </citation>
    <scope>NUCLEOTIDE SEQUENCE</scope>
</reference>
<name>A0A1D1YHM8_9ARAE</name>
<proteinExistence type="predicted"/>
<evidence type="ECO:0000313" key="1">
    <source>
        <dbReference type="EMBL" id="JAT54112.1"/>
    </source>
</evidence>
<gene>
    <name evidence="1" type="primary">NLP3_0</name>
    <name evidence="1" type="ORF">g.126729</name>
</gene>
<sequence>MDLDLDLDASWPFEPTVCLLSSSPLAVPPQQILLQLPHFAAPPSPPCLFDKAAVLAGALPEFSKFAAAGGYSIRFLAIWFLPPFFVPSRSIVVLTQLTAHLGQ</sequence>
<dbReference type="EMBL" id="GDJX01013824">
    <property type="protein sequence ID" value="JAT54112.1"/>
    <property type="molecule type" value="Transcribed_RNA"/>
</dbReference>
<accession>A0A1D1YHM8</accession>
<organism evidence="1">
    <name type="scientific">Anthurium amnicola</name>
    <dbReference type="NCBI Taxonomy" id="1678845"/>
    <lineage>
        <taxon>Eukaryota</taxon>
        <taxon>Viridiplantae</taxon>
        <taxon>Streptophyta</taxon>
        <taxon>Embryophyta</taxon>
        <taxon>Tracheophyta</taxon>
        <taxon>Spermatophyta</taxon>
        <taxon>Magnoliopsida</taxon>
        <taxon>Liliopsida</taxon>
        <taxon>Araceae</taxon>
        <taxon>Pothoideae</taxon>
        <taxon>Potheae</taxon>
        <taxon>Anthurium</taxon>
    </lineage>
</organism>
<protein>
    <submittedName>
        <fullName evidence="1">Protein NLP3</fullName>
    </submittedName>
</protein>
<dbReference type="AlphaFoldDB" id="A0A1D1YHM8"/>